<reference evidence="3 4" key="1">
    <citation type="submission" date="2019-02" db="EMBL/GenBank/DDBJ databases">
        <title>Deep-cultivation of Planctomycetes and their phenomic and genomic characterization uncovers novel biology.</title>
        <authorList>
            <person name="Wiegand S."/>
            <person name="Jogler M."/>
            <person name="Boedeker C."/>
            <person name="Pinto D."/>
            <person name="Vollmers J."/>
            <person name="Rivas-Marin E."/>
            <person name="Kohn T."/>
            <person name="Peeters S.H."/>
            <person name="Heuer A."/>
            <person name="Rast P."/>
            <person name="Oberbeckmann S."/>
            <person name="Bunk B."/>
            <person name="Jeske O."/>
            <person name="Meyerdierks A."/>
            <person name="Storesund J.E."/>
            <person name="Kallscheuer N."/>
            <person name="Luecker S."/>
            <person name="Lage O.M."/>
            <person name="Pohl T."/>
            <person name="Merkel B.J."/>
            <person name="Hornburger P."/>
            <person name="Mueller R.-W."/>
            <person name="Bruemmer F."/>
            <person name="Labrenz M."/>
            <person name="Spormann A.M."/>
            <person name="Op Den Camp H."/>
            <person name="Overmann J."/>
            <person name="Amann R."/>
            <person name="Jetten M.S.M."/>
            <person name="Mascher T."/>
            <person name="Medema M.H."/>
            <person name="Devos D.P."/>
            <person name="Kaster A.-K."/>
            <person name="Ovreas L."/>
            <person name="Rohde M."/>
            <person name="Galperin M.Y."/>
            <person name="Jogler C."/>
        </authorList>
    </citation>
    <scope>NUCLEOTIDE SEQUENCE [LARGE SCALE GENOMIC DNA]</scope>
    <source>
        <strain evidence="3 4">Pla22</strain>
    </source>
</reference>
<comment type="caution">
    <text evidence="3">The sequence shown here is derived from an EMBL/GenBank/DDBJ whole genome shotgun (WGS) entry which is preliminary data.</text>
</comment>
<dbReference type="RefSeq" id="WP_146514245.1">
    <property type="nucleotide sequence ID" value="NZ_SJPI01000001.1"/>
</dbReference>
<keyword evidence="2" id="KW-0472">Membrane</keyword>
<accession>A0A5C5WT98</accession>
<dbReference type="EMBL" id="SJPI01000001">
    <property type="protein sequence ID" value="TWT54154.1"/>
    <property type="molecule type" value="Genomic_DNA"/>
</dbReference>
<gene>
    <name evidence="3" type="ORF">Pla22_17890</name>
</gene>
<evidence type="ECO:0008006" key="5">
    <source>
        <dbReference type="Google" id="ProtNLM"/>
    </source>
</evidence>
<keyword evidence="2" id="KW-1133">Transmembrane helix</keyword>
<keyword evidence="2" id="KW-0812">Transmembrane</keyword>
<evidence type="ECO:0000256" key="1">
    <source>
        <dbReference type="SAM" id="MobiDB-lite"/>
    </source>
</evidence>
<keyword evidence="4" id="KW-1185">Reference proteome</keyword>
<name>A0A5C5WT98_9BACT</name>
<proteinExistence type="predicted"/>
<dbReference type="OrthoDB" id="223445at2"/>
<organism evidence="3 4">
    <name type="scientific">Rubripirellula amarantea</name>
    <dbReference type="NCBI Taxonomy" id="2527999"/>
    <lineage>
        <taxon>Bacteria</taxon>
        <taxon>Pseudomonadati</taxon>
        <taxon>Planctomycetota</taxon>
        <taxon>Planctomycetia</taxon>
        <taxon>Pirellulales</taxon>
        <taxon>Pirellulaceae</taxon>
        <taxon>Rubripirellula</taxon>
    </lineage>
</organism>
<protein>
    <recommendedName>
        <fullName evidence="5">DUF1549 domain-containing protein</fullName>
    </recommendedName>
</protein>
<dbReference type="Proteomes" id="UP000316598">
    <property type="component" value="Unassembled WGS sequence"/>
</dbReference>
<evidence type="ECO:0000256" key="2">
    <source>
        <dbReference type="SAM" id="Phobius"/>
    </source>
</evidence>
<feature type="transmembrane region" description="Helical" evidence="2">
    <location>
        <begin position="78"/>
        <end position="98"/>
    </location>
</feature>
<evidence type="ECO:0000313" key="3">
    <source>
        <dbReference type="EMBL" id="TWT54154.1"/>
    </source>
</evidence>
<sequence>MNQRDDETTEPSGKELSPAELVAMDAWLEEILAQEAPPELTSRILDQYHKESIVTVKRSPRPTASRASKNAGADHRRWWIGLIAVAASLVLMVAAWQFRNPGAAKNATNSTGDGNALIVGKPKKKIDSAIVSKSINDPVMPTESLEPKSVDAADPTTPKRKPQGVVLKLPDDAELWNMSDRSANGQLADRDRGATGPLLDVALVSKRIENHLHEFWNASDTQPTPSSTLAESASRLSIQLGVDVPVEVLESPSAVQAWMKDDDIARAIANEWLYEISARRFKQLSDQSKEVLVNAIGKCISSSDPIDELIADWLSGRGIGSNEFITALGPEESSPKDPVRIANLASLTLSVDLQCARCHDALVDTKPSQQEYWNFAALVSASVSRYQDGLLRVNEIKPNGSEALFFELPDRRQRAAVPRVANQWLNRSDVRSLHDLADALRGSQPLASGIVNSLWKLVHGRPLRGHVGHPMSAPMTEELAKLEQELIDDLIRSNFDFRRTLAMIMTSATTRRSVPDSVRDVWAADTSDAHRKAIAFAGALPSEKPLYLADRLDQSLRAIGAKLESSDRELLAQLGDNSESLGSGGAVNTLAWDFPDRADGPPVQWLASLDDLNSKVEHLCYLAGHTQVPAVVDRCVSAMQDAKLNDATLLHRVWWMLQ</sequence>
<evidence type="ECO:0000313" key="4">
    <source>
        <dbReference type="Proteomes" id="UP000316598"/>
    </source>
</evidence>
<dbReference type="AlphaFoldDB" id="A0A5C5WT98"/>
<feature type="region of interest" description="Disordered" evidence="1">
    <location>
        <begin position="138"/>
        <end position="163"/>
    </location>
</feature>